<evidence type="ECO:0000256" key="6">
    <source>
        <dbReference type="ARBA" id="ARBA00022777"/>
    </source>
</evidence>
<feature type="domain" description="HTH araC/xylS-type" evidence="14">
    <location>
        <begin position="1210"/>
        <end position="1310"/>
    </location>
</feature>
<dbReference type="InterPro" id="IPR018062">
    <property type="entry name" value="HTH_AraC-typ_CS"/>
</dbReference>
<dbReference type="Pfam" id="PF00072">
    <property type="entry name" value="Response_reg"/>
    <property type="match status" value="1"/>
</dbReference>
<dbReference type="InterPro" id="IPR001789">
    <property type="entry name" value="Sig_transdc_resp-reg_receiver"/>
</dbReference>
<dbReference type="Pfam" id="PF12833">
    <property type="entry name" value="HTH_18"/>
    <property type="match status" value="1"/>
</dbReference>
<dbReference type="Gene3D" id="1.10.287.130">
    <property type="match status" value="1"/>
</dbReference>
<name>A0A6H0KWI7_9BACE</name>
<keyword evidence="13" id="KW-0812">Transmembrane</keyword>
<dbReference type="InterPro" id="IPR009057">
    <property type="entry name" value="Homeodomain-like_sf"/>
</dbReference>
<keyword evidence="7" id="KW-0067">ATP-binding</keyword>
<dbReference type="CDD" id="cd00082">
    <property type="entry name" value="HisKA"/>
    <property type="match status" value="1"/>
</dbReference>
<evidence type="ECO:0000256" key="9">
    <source>
        <dbReference type="ARBA" id="ARBA00023015"/>
    </source>
</evidence>
<evidence type="ECO:0000313" key="17">
    <source>
        <dbReference type="EMBL" id="QIU97431.1"/>
    </source>
</evidence>
<dbReference type="InterPro" id="IPR011123">
    <property type="entry name" value="Y_Y_Y"/>
</dbReference>
<dbReference type="GO" id="GO:0043565">
    <property type="term" value="F:sequence-specific DNA binding"/>
    <property type="evidence" value="ECO:0007669"/>
    <property type="project" value="InterPro"/>
</dbReference>
<evidence type="ECO:0000259" key="14">
    <source>
        <dbReference type="PROSITE" id="PS01124"/>
    </source>
</evidence>
<evidence type="ECO:0000256" key="7">
    <source>
        <dbReference type="ARBA" id="ARBA00022840"/>
    </source>
</evidence>
<evidence type="ECO:0000256" key="4">
    <source>
        <dbReference type="ARBA" id="ARBA00022679"/>
    </source>
</evidence>
<dbReference type="FunFam" id="3.30.565.10:FF:000037">
    <property type="entry name" value="Hybrid sensor histidine kinase/response regulator"/>
    <property type="match status" value="1"/>
</dbReference>
<dbReference type="PANTHER" id="PTHR43547:SF2">
    <property type="entry name" value="HYBRID SIGNAL TRANSDUCTION HISTIDINE KINASE C"/>
    <property type="match status" value="1"/>
</dbReference>
<keyword evidence="9" id="KW-0805">Transcription regulation</keyword>
<evidence type="ECO:0000256" key="1">
    <source>
        <dbReference type="ARBA" id="ARBA00000085"/>
    </source>
</evidence>
<dbReference type="SUPFAM" id="SSF47384">
    <property type="entry name" value="Homodimeric domain of signal transducing histidine kinase"/>
    <property type="match status" value="1"/>
</dbReference>
<dbReference type="PANTHER" id="PTHR43547">
    <property type="entry name" value="TWO-COMPONENT HISTIDINE KINASE"/>
    <property type="match status" value="1"/>
</dbReference>
<feature type="domain" description="Response regulatory" evidence="16">
    <location>
        <begin position="1062"/>
        <end position="1177"/>
    </location>
</feature>
<dbReference type="InterPro" id="IPR003594">
    <property type="entry name" value="HATPase_dom"/>
</dbReference>
<keyword evidence="6" id="KW-0418">Kinase</keyword>
<keyword evidence="13" id="KW-0472">Membrane</keyword>
<sequence>MKDGLSNPSVLAIYQDTLGRMWFGTNEGVNVYDGKQIRKYKSYDVIDNQLPKKEFINGSVNQIVGDSHGDIFMRNNGALIKYDIHKERFKEYPFEIDALNVIRGEVWCTIRDSLFRYNAQTDSLQLLQKLNTPTVLCIAEMKDEIWLGTAKGLYKMKENNIECVLPGIEIFKLFPSSRNELWIASRMEGLYRIGEDGILRKEINSPTHVVSKQIRSFVEDDMQNIWFGTFEGLQSYNPHNDTYSVYLPDYNSGSLSHKSVFSLCKDRQGTIWVGTYYGGINYFNRAKDVFHYYTYNHANNKCLDFPIVGQMVEDKEHDLWVCTDGGGLNKLNRKNGTFTYYTAADKNSILHDNVKTIAYDEKRDHIYIGTYTGGISRYDKQSKRFYNYLTESEKTGYGPGKIIFYSLIKDDWLYVSARNGFWRLNLSTGKFQLINKQKHFLTFEIDSHGYIWLATNFSLYRMPVDKWDQLERVQLGTSSNRKARITRILETSDNTIYVSTLGNGVFSYNYDEKTWNHYTTKQNNLLSDFCYNLVETPLNNILITNDEGISIYSPIENGVYSIELGLKGGISAVADGCGVYVTDDELIYVGGVDGMISFREDDLYLESKKSAEFYFSDLYINNMKVYPEDKTGILTQSLPFTNHLDLSFKQNNLAIDFFNSSSVELEKNIRYQYKLDGFDEEWVSASQMRVGYTNLAPGEYVLRVRELGNKQNNERYSEIALGITIHCPWFTTVWAFLLYFIVVASIIYGFWRVRTTRKALAVSLAKEKDEKERIEEVNKMKLRFFTNISHEFRTPLTLIIGQIDILLQLEKLSPSICRRLQRVHRNAMNLRYLITELLDFRKHEQGFMKLKVDCLDVVEFVEDIYCSFAELARKRHITYTFEHAAEKIDMWFDPVQMQKVIFNLLSNAFKYTPDGKSIKVSIKKQQRMIELAVQDTGCGIPQEALIKIFERFYQVDESSPEGLLGSGIGLALTKGIVESHKGEIKVESALGEGSIFKIQLLMGNNHFTREELEHEKVVIPVLPEWKEMIANEEVLADKSLDPIEVTESKKDDEDGESGGKPCILIVEDDEDVLDMLENIFSLSYKVYKATNGQMGFEMAQQLHPDIVVSDVMMPVMSGKEMCYKIKNCLELAYIPVVLLTAQSSVDYEIEGYVFGADDYVTKPFDIKLLLARCAGLLKNRQQRLKSLSRLETTETQDIRVLNILDQKLLDNAVEIIRQNFDNPDFDMNVLAARLGMGRSKMFSRLKEVLGLTPNEFTLKLKLEEALRMLQEEPQYNVSEISYKLGFTSPRYFSRCFKSFYGVSPQNYRREPTKE</sequence>
<reference evidence="17 18" key="1">
    <citation type="submission" date="2020-03" db="EMBL/GenBank/DDBJ databases">
        <title>Genomic analysis of Bacteroides faecium CBA7301.</title>
        <authorList>
            <person name="Kim J."/>
            <person name="Roh S.W."/>
        </authorList>
    </citation>
    <scope>NUCLEOTIDE SEQUENCE [LARGE SCALE GENOMIC DNA]</scope>
    <source>
        <strain evidence="17 18">CBA7301</strain>
    </source>
</reference>
<feature type="domain" description="Histidine kinase" evidence="15">
    <location>
        <begin position="787"/>
        <end position="1004"/>
    </location>
</feature>
<dbReference type="Gene3D" id="3.30.565.10">
    <property type="entry name" value="Histidine kinase-like ATPase, C-terminal domain"/>
    <property type="match status" value="1"/>
</dbReference>
<dbReference type="GO" id="GO:0003700">
    <property type="term" value="F:DNA-binding transcription factor activity"/>
    <property type="evidence" value="ECO:0007669"/>
    <property type="project" value="InterPro"/>
</dbReference>
<comment type="catalytic activity">
    <reaction evidence="1">
        <text>ATP + protein L-histidine = ADP + protein N-phospho-L-histidine.</text>
        <dbReference type="EC" id="2.7.13.3"/>
    </reaction>
</comment>
<dbReference type="EC" id="2.7.13.3" evidence="2"/>
<keyword evidence="18" id="KW-1185">Reference proteome</keyword>
<dbReference type="SUPFAM" id="SSF63829">
    <property type="entry name" value="Calcium-dependent phosphotriesterase"/>
    <property type="match status" value="3"/>
</dbReference>
<keyword evidence="5" id="KW-0547">Nucleotide-binding</keyword>
<dbReference type="SMART" id="SM00342">
    <property type="entry name" value="HTH_ARAC"/>
    <property type="match status" value="1"/>
</dbReference>
<dbReference type="Pfam" id="PF00512">
    <property type="entry name" value="HisKA"/>
    <property type="match status" value="1"/>
</dbReference>
<dbReference type="PRINTS" id="PR00344">
    <property type="entry name" value="BCTRLSENSOR"/>
</dbReference>
<keyword evidence="13" id="KW-1133">Transmembrane helix</keyword>
<evidence type="ECO:0000256" key="12">
    <source>
        <dbReference type="PROSITE-ProRule" id="PRU00169"/>
    </source>
</evidence>
<dbReference type="EMBL" id="CP050831">
    <property type="protein sequence ID" value="QIU97431.1"/>
    <property type="molecule type" value="Genomic_DNA"/>
</dbReference>
<evidence type="ECO:0000256" key="10">
    <source>
        <dbReference type="ARBA" id="ARBA00023125"/>
    </source>
</evidence>
<keyword evidence="10" id="KW-0238">DNA-binding</keyword>
<dbReference type="SUPFAM" id="SSF46689">
    <property type="entry name" value="Homeodomain-like"/>
    <property type="match status" value="1"/>
</dbReference>
<dbReference type="SMART" id="SM00387">
    <property type="entry name" value="HATPase_c"/>
    <property type="match status" value="1"/>
</dbReference>
<dbReference type="InterPro" id="IPR011110">
    <property type="entry name" value="Reg_prop"/>
</dbReference>
<gene>
    <name evidence="17" type="ORF">BacF7301_06105</name>
</gene>
<dbReference type="Pfam" id="PF02518">
    <property type="entry name" value="HATPase_c"/>
    <property type="match status" value="1"/>
</dbReference>
<dbReference type="CDD" id="cd17574">
    <property type="entry name" value="REC_OmpR"/>
    <property type="match status" value="1"/>
</dbReference>
<evidence type="ECO:0000259" key="15">
    <source>
        <dbReference type="PROSITE" id="PS50109"/>
    </source>
</evidence>
<dbReference type="CDD" id="cd00075">
    <property type="entry name" value="HATPase"/>
    <property type="match status" value="1"/>
</dbReference>
<evidence type="ECO:0000256" key="5">
    <source>
        <dbReference type="ARBA" id="ARBA00022741"/>
    </source>
</evidence>
<dbReference type="Gene3D" id="2.130.10.10">
    <property type="entry name" value="YVTN repeat-like/Quinoprotein amine dehydrogenase"/>
    <property type="match status" value="2"/>
</dbReference>
<dbReference type="KEGG" id="bfc:BacF7301_06105"/>
<evidence type="ECO:0000256" key="11">
    <source>
        <dbReference type="ARBA" id="ARBA00023163"/>
    </source>
</evidence>
<dbReference type="SMART" id="SM00448">
    <property type="entry name" value="REC"/>
    <property type="match status" value="1"/>
</dbReference>
<evidence type="ECO:0000256" key="13">
    <source>
        <dbReference type="SAM" id="Phobius"/>
    </source>
</evidence>
<dbReference type="Pfam" id="PF07494">
    <property type="entry name" value="Reg_prop"/>
    <property type="match status" value="2"/>
</dbReference>
<keyword evidence="4" id="KW-0808">Transferase</keyword>
<feature type="modified residue" description="4-aspartylphosphate" evidence="12">
    <location>
        <position position="1110"/>
    </location>
</feature>
<evidence type="ECO:0000256" key="3">
    <source>
        <dbReference type="ARBA" id="ARBA00022553"/>
    </source>
</evidence>
<dbReference type="InterPro" id="IPR003661">
    <property type="entry name" value="HisK_dim/P_dom"/>
</dbReference>
<dbReference type="PROSITE" id="PS01124">
    <property type="entry name" value="HTH_ARAC_FAMILY_2"/>
    <property type="match status" value="1"/>
</dbReference>
<keyword evidence="8" id="KW-0902">Two-component regulatory system</keyword>
<dbReference type="InterPro" id="IPR036097">
    <property type="entry name" value="HisK_dim/P_sf"/>
</dbReference>
<dbReference type="Gene3D" id="3.40.50.2300">
    <property type="match status" value="1"/>
</dbReference>
<dbReference type="InterPro" id="IPR005467">
    <property type="entry name" value="His_kinase_dom"/>
</dbReference>
<dbReference type="Pfam" id="PF07495">
    <property type="entry name" value="Y_Y_Y"/>
    <property type="match status" value="1"/>
</dbReference>
<dbReference type="InterPro" id="IPR018060">
    <property type="entry name" value="HTH_AraC"/>
</dbReference>
<dbReference type="InterPro" id="IPR004358">
    <property type="entry name" value="Sig_transdc_His_kin-like_C"/>
</dbReference>
<dbReference type="Gene3D" id="2.60.40.10">
    <property type="entry name" value="Immunoglobulins"/>
    <property type="match status" value="1"/>
</dbReference>
<dbReference type="SUPFAM" id="SSF52172">
    <property type="entry name" value="CheY-like"/>
    <property type="match status" value="1"/>
</dbReference>
<dbReference type="GO" id="GO:0005524">
    <property type="term" value="F:ATP binding"/>
    <property type="evidence" value="ECO:0007669"/>
    <property type="project" value="UniProtKB-KW"/>
</dbReference>
<dbReference type="Gene3D" id="1.10.10.60">
    <property type="entry name" value="Homeodomain-like"/>
    <property type="match status" value="1"/>
</dbReference>
<dbReference type="InterPro" id="IPR015943">
    <property type="entry name" value="WD40/YVTN_repeat-like_dom_sf"/>
</dbReference>
<evidence type="ECO:0000256" key="8">
    <source>
        <dbReference type="ARBA" id="ARBA00023012"/>
    </source>
</evidence>
<protein>
    <recommendedName>
        <fullName evidence="2">histidine kinase</fullName>
        <ecNumber evidence="2">2.7.13.3</ecNumber>
    </recommendedName>
</protein>
<evidence type="ECO:0000313" key="18">
    <source>
        <dbReference type="Proteomes" id="UP000501780"/>
    </source>
</evidence>
<evidence type="ECO:0000256" key="2">
    <source>
        <dbReference type="ARBA" id="ARBA00012438"/>
    </source>
</evidence>
<dbReference type="InterPro" id="IPR013783">
    <property type="entry name" value="Ig-like_fold"/>
</dbReference>
<dbReference type="InterPro" id="IPR036890">
    <property type="entry name" value="HATPase_C_sf"/>
</dbReference>
<evidence type="ECO:0000259" key="16">
    <source>
        <dbReference type="PROSITE" id="PS50110"/>
    </source>
</evidence>
<proteinExistence type="predicted"/>
<dbReference type="Proteomes" id="UP000501780">
    <property type="component" value="Chromosome"/>
</dbReference>
<feature type="transmembrane region" description="Helical" evidence="13">
    <location>
        <begin position="729"/>
        <end position="751"/>
    </location>
</feature>
<dbReference type="InterPro" id="IPR011006">
    <property type="entry name" value="CheY-like_superfamily"/>
</dbReference>
<dbReference type="GO" id="GO:0000155">
    <property type="term" value="F:phosphorelay sensor kinase activity"/>
    <property type="evidence" value="ECO:0007669"/>
    <property type="project" value="InterPro"/>
</dbReference>
<keyword evidence="3 12" id="KW-0597">Phosphoprotein</keyword>
<accession>A0A6H0KWI7</accession>
<dbReference type="PROSITE" id="PS50110">
    <property type="entry name" value="RESPONSE_REGULATORY"/>
    <property type="match status" value="1"/>
</dbReference>
<organism evidence="17 18">
    <name type="scientific">Bacteroides faecium</name>
    <dbReference type="NCBI Taxonomy" id="2715212"/>
    <lineage>
        <taxon>Bacteria</taxon>
        <taxon>Pseudomonadati</taxon>
        <taxon>Bacteroidota</taxon>
        <taxon>Bacteroidia</taxon>
        <taxon>Bacteroidales</taxon>
        <taxon>Bacteroidaceae</taxon>
        <taxon>Bacteroides</taxon>
    </lineage>
</organism>
<keyword evidence="11" id="KW-0804">Transcription</keyword>
<dbReference type="PROSITE" id="PS00041">
    <property type="entry name" value="HTH_ARAC_FAMILY_1"/>
    <property type="match status" value="1"/>
</dbReference>
<dbReference type="PROSITE" id="PS50109">
    <property type="entry name" value="HIS_KIN"/>
    <property type="match status" value="1"/>
</dbReference>
<dbReference type="SUPFAM" id="SSF55874">
    <property type="entry name" value="ATPase domain of HSP90 chaperone/DNA topoisomerase II/histidine kinase"/>
    <property type="match status" value="1"/>
</dbReference>
<dbReference type="SMART" id="SM00388">
    <property type="entry name" value="HisKA"/>
    <property type="match status" value="1"/>
</dbReference>